<dbReference type="EMBL" id="JBBEST010000013">
    <property type="protein sequence ID" value="MFM1348736.1"/>
    <property type="molecule type" value="Genomic_DNA"/>
</dbReference>
<sequence>MDPLFQEDVKDITWIIIGGLAIWGGLVRYIIDSQQRGNQWCWIGASSQIVVSGFTGLLGGLLSIEINSEPYFTYAIAGLSGTLGSTALSYFWQRFLFSDKLPLD</sequence>
<feature type="transmembrane region" description="Helical" evidence="1">
    <location>
        <begin position="40"/>
        <end position="59"/>
    </location>
</feature>
<accession>A0ABW9F2Z8</accession>
<dbReference type="InterPro" id="IPR032126">
    <property type="entry name" value="LydA_holin"/>
</dbReference>
<keyword evidence="1" id="KW-0812">Transmembrane</keyword>
<evidence type="ECO:0000313" key="3">
    <source>
        <dbReference type="Proteomes" id="UP001629523"/>
    </source>
</evidence>
<keyword evidence="3" id="KW-1185">Reference proteome</keyword>
<dbReference type="Pfam" id="PF16083">
    <property type="entry name" value="Phage_holin_3_3"/>
    <property type="match status" value="1"/>
</dbReference>
<feature type="transmembrane region" description="Helical" evidence="1">
    <location>
        <begin position="71"/>
        <end position="92"/>
    </location>
</feature>
<gene>
    <name evidence="2" type="ORF">WFP14_19525</name>
</gene>
<name>A0ABW9F2Z8_9GAMM</name>
<proteinExistence type="predicted"/>
<protein>
    <submittedName>
        <fullName evidence="2">Phage holin family protein</fullName>
    </submittedName>
</protein>
<reference evidence="2 3" key="1">
    <citation type="journal article" date="2024" name="Infect. Genet. Evol.">
        <title>Characteristics and comparative genome analysis of Yersinia enterocolitica and related species associated with human infections in Switzerland 2019-2023.</title>
        <authorList>
            <person name="Stevens M.J.A."/>
            <person name="Horlbog J.A."/>
            <person name="Diethelm A."/>
            <person name="Stephan R."/>
            <person name="Nuesch-Inderbinen M."/>
        </authorList>
    </citation>
    <scope>NUCLEOTIDE SEQUENCE [LARGE SCALE GENOMIC DNA]</scope>
    <source>
        <strain evidence="2 3">N20-0302</strain>
    </source>
</reference>
<keyword evidence="1" id="KW-1133">Transmembrane helix</keyword>
<evidence type="ECO:0000313" key="2">
    <source>
        <dbReference type="EMBL" id="MFM1348736.1"/>
    </source>
</evidence>
<dbReference type="RefSeq" id="WP_050075958.1">
    <property type="nucleotide sequence ID" value="NZ_CABHYG010000013.1"/>
</dbReference>
<dbReference type="GeneID" id="93970986"/>
<dbReference type="Proteomes" id="UP001629523">
    <property type="component" value="Unassembled WGS sequence"/>
</dbReference>
<keyword evidence="1" id="KW-0472">Membrane</keyword>
<organism evidence="2 3">
    <name type="scientific">Yersinia proxima</name>
    <dbReference type="NCBI Taxonomy" id="2890316"/>
    <lineage>
        <taxon>Bacteria</taxon>
        <taxon>Pseudomonadati</taxon>
        <taxon>Pseudomonadota</taxon>
        <taxon>Gammaproteobacteria</taxon>
        <taxon>Enterobacterales</taxon>
        <taxon>Yersiniaceae</taxon>
        <taxon>Yersinia</taxon>
    </lineage>
</organism>
<comment type="caution">
    <text evidence="2">The sequence shown here is derived from an EMBL/GenBank/DDBJ whole genome shotgun (WGS) entry which is preliminary data.</text>
</comment>
<feature type="transmembrane region" description="Helical" evidence="1">
    <location>
        <begin position="12"/>
        <end position="31"/>
    </location>
</feature>
<evidence type="ECO:0000256" key="1">
    <source>
        <dbReference type="SAM" id="Phobius"/>
    </source>
</evidence>